<organism evidence="9 10">
    <name type="scientific">Nocardia sputorum</name>
    <dbReference type="NCBI Taxonomy" id="2984338"/>
    <lineage>
        <taxon>Bacteria</taxon>
        <taxon>Bacillati</taxon>
        <taxon>Actinomycetota</taxon>
        <taxon>Actinomycetes</taxon>
        <taxon>Mycobacteriales</taxon>
        <taxon>Nocardiaceae</taxon>
        <taxon>Nocardia</taxon>
    </lineage>
</organism>
<sequence length="70" mass="6933">MLIAAFSSSNAGLYSTGRILRSMSMNGSVPKFTGVMGSGGVPYGGIPLTSLIALVGIALIMAGLPLVSGC</sequence>
<dbReference type="PANTHER" id="PTHR43495:SF1">
    <property type="entry name" value="L-ASPARAGINE PERMEASE"/>
    <property type="match status" value="1"/>
</dbReference>
<keyword evidence="5 7" id="KW-1133">Transmembrane helix</keyword>
<dbReference type="EMBL" id="AP026978">
    <property type="protein sequence ID" value="BDT97761.1"/>
    <property type="molecule type" value="Genomic_DNA"/>
</dbReference>
<gene>
    <name evidence="9" type="ORF">IFM12276_07900</name>
</gene>
<evidence type="ECO:0000256" key="6">
    <source>
        <dbReference type="ARBA" id="ARBA00023136"/>
    </source>
</evidence>
<evidence type="ECO:0000256" key="2">
    <source>
        <dbReference type="ARBA" id="ARBA00022448"/>
    </source>
</evidence>
<comment type="subcellular location">
    <subcellularLocation>
        <location evidence="1">Membrane</location>
        <topology evidence="1">Multi-pass membrane protein</topology>
    </subcellularLocation>
</comment>
<keyword evidence="6 7" id="KW-0472">Membrane</keyword>
<protein>
    <recommendedName>
        <fullName evidence="8">Amino acid permease/ SLC12A domain-containing protein</fullName>
    </recommendedName>
</protein>
<evidence type="ECO:0000256" key="1">
    <source>
        <dbReference type="ARBA" id="ARBA00004141"/>
    </source>
</evidence>
<keyword evidence="4" id="KW-0029">Amino-acid transport</keyword>
<evidence type="ECO:0000256" key="7">
    <source>
        <dbReference type="SAM" id="Phobius"/>
    </source>
</evidence>
<accession>A0ABN6TXZ6</accession>
<dbReference type="PANTHER" id="PTHR43495">
    <property type="entry name" value="GABA PERMEASE"/>
    <property type="match status" value="1"/>
</dbReference>
<feature type="transmembrane region" description="Helical" evidence="7">
    <location>
        <begin position="46"/>
        <end position="67"/>
    </location>
</feature>
<proteinExistence type="predicted"/>
<feature type="domain" description="Amino acid permease/ SLC12A" evidence="8">
    <location>
        <begin position="2"/>
        <end position="57"/>
    </location>
</feature>
<dbReference type="Proteomes" id="UP001317870">
    <property type="component" value="Chromosome"/>
</dbReference>
<dbReference type="Pfam" id="PF00324">
    <property type="entry name" value="AA_permease"/>
    <property type="match status" value="1"/>
</dbReference>
<keyword evidence="3 7" id="KW-0812">Transmembrane</keyword>
<evidence type="ECO:0000256" key="4">
    <source>
        <dbReference type="ARBA" id="ARBA00022970"/>
    </source>
</evidence>
<evidence type="ECO:0000259" key="8">
    <source>
        <dbReference type="Pfam" id="PF00324"/>
    </source>
</evidence>
<keyword evidence="2" id="KW-0813">Transport</keyword>
<name>A0ABN6TXZ6_9NOCA</name>
<reference evidence="9 10" key="1">
    <citation type="submission" date="2022-11" db="EMBL/GenBank/DDBJ databases">
        <title>Genome Sequencing of Nocardia sp. ON39_IFM12276 and assembly.</title>
        <authorList>
            <person name="Shimojima M."/>
            <person name="Toyokawa M."/>
            <person name="Uesaka K."/>
        </authorList>
    </citation>
    <scope>NUCLEOTIDE SEQUENCE [LARGE SCALE GENOMIC DNA]</scope>
    <source>
        <strain evidence="9 10">IFM 12276</strain>
    </source>
</reference>
<keyword evidence="10" id="KW-1185">Reference proteome</keyword>
<evidence type="ECO:0000256" key="5">
    <source>
        <dbReference type="ARBA" id="ARBA00022989"/>
    </source>
</evidence>
<dbReference type="InterPro" id="IPR004841">
    <property type="entry name" value="AA-permease/SLC12A_dom"/>
</dbReference>
<dbReference type="Gene3D" id="1.20.1740.10">
    <property type="entry name" value="Amino acid/polyamine transporter I"/>
    <property type="match status" value="1"/>
</dbReference>
<evidence type="ECO:0000313" key="9">
    <source>
        <dbReference type="EMBL" id="BDT97761.1"/>
    </source>
</evidence>
<evidence type="ECO:0000313" key="10">
    <source>
        <dbReference type="Proteomes" id="UP001317870"/>
    </source>
</evidence>
<evidence type="ECO:0000256" key="3">
    <source>
        <dbReference type="ARBA" id="ARBA00022692"/>
    </source>
</evidence>